<evidence type="ECO:0000256" key="1">
    <source>
        <dbReference type="SAM" id="MobiDB-lite"/>
    </source>
</evidence>
<reference evidence="2 3" key="1">
    <citation type="submission" date="2021-02" db="EMBL/GenBank/DDBJ databases">
        <title>Niveibacterium changnyeongensis HC41.</title>
        <authorList>
            <person name="Kang M."/>
        </authorList>
    </citation>
    <scope>NUCLEOTIDE SEQUENCE [LARGE SCALE GENOMIC DNA]</scope>
    <source>
        <strain evidence="2 3">HC41</strain>
    </source>
</reference>
<gene>
    <name evidence="2" type="ORF">JY500_16590</name>
</gene>
<evidence type="ECO:0000313" key="3">
    <source>
        <dbReference type="Proteomes" id="UP000663570"/>
    </source>
</evidence>
<dbReference type="RefSeq" id="WP_172196504.1">
    <property type="nucleotide sequence ID" value="NZ_CP071060.1"/>
</dbReference>
<accession>A0ABX7M2T2</accession>
<evidence type="ECO:0000313" key="2">
    <source>
        <dbReference type="EMBL" id="QSI76077.1"/>
    </source>
</evidence>
<proteinExistence type="predicted"/>
<dbReference type="Proteomes" id="UP000663570">
    <property type="component" value="Chromosome"/>
</dbReference>
<dbReference type="EMBL" id="CP071060">
    <property type="protein sequence ID" value="QSI76077.1"/>
    <property type="molecule type" value="Genomic_DNA"/>
</dbReference>
<feature type="region of interest" description="Disordered" evidence="1">
    <location>
        <begin position="47"/>
        <end position="69"/>
    </location>
</feature>
<keyword evidence="3" id="KW-1185">Reference proteome</keyword>
<name>A0ABX7M2T2_9RHOO</name>
<protein>
    <submittedName>
        <fullName evidence="2">Uncharacterized protein</fullName>
    </submittedName>
</protein>
<sequence length="69" mass="7287">MKKSPLAPRNPLVAAALLRKAGAHQKTGKALRRAERIALLAAFGRRGDRDDGSFSGKAHAHRVGFAGAN</sequence>
<organism evidence="2 3">
    <name type="scientific">Niveibacterium microcysteis</name>
    <dbReference type="NCBI Taxonomy" id="2811415"/>
    <lineage>
        <taxon>Bacteria</taxon>
        <taxon>Pseudomonadati</taxon>
        <taxon>Pseudomonadota</taxon>
        <taxon>Betaproteobacteria</taxon>
        <taxon>Rhodocyclales</taxon>
        <taxon>Rhodocyclaceae</taxon>
        <taxon>Niveibacterium</taxon>
    </lineage>
</organism>